<keyword evidence="5" id="KW-1185">Reference proteome</keyword>
<dbReference type="GO" id="GO:0001731">
    <property type="term" value="P:formation of translation preinitiation complex"/>
    <property type="evidence" value="ECO:0007669"/>
    <property type="project" value="TreeGrafter"/>
</dbReference>
<evidence type="ECO:0000313" key="4">
    <source>
        <dbReference type="EMBL" id="KAK4354318.1"/>
    </source>
</evidence>
<sequence>MSKHLSLISSAQGVLKVNQVVELRPGIIDKDADGKTIYKLIYSRIMSLFAEQNKLQFAVPGGLIGVGISCWKFAFDGEVRPPIFNELNTKVPHTTTGQSCLKDREPSLDSATVSNTSMDPSLSRSDMLVGQVLGDVGTLPEHDVLIYKYLWNSSALSHLYGDAAYITHFPPFVAAILSIAWHPSLVVGCDGRPLLFTCFPDRKPSFEQTNSRPIIE</sequence>
<gene>
    <name evidence="4" type="ORF">RND71_026512</name>
</gene>
<dbReference type="InterPro" id="IPR050543">
    <property type="entry name" value="eIF2G"/>
</dbReference>
<dbReference type="GO" id="GO:0003743">
    <property type="term" value="F:translation initiation factor activity"/>
    <property type="evidence" value="ECO:0007669"/>
    <property type="project" value="TreeGrafter"/>
</dbReference>
<evidence type="ECO:0000256" key="3">
    <source>
        <dbReference type="ARBA" id="ARBA00023134"/>
    </source>
</evidence>
<dbReference type="GO" id="GO:0005525">
    <property type="term" value="F:GTP binding"/>
    <property type="evidence" value="ECO:0007669"/>
    <property type="project" value="UniProtKB-KW"/>
</dbReference>
<proteinExistence type="predicted"/>
<keyword evidence="1" id="KW-0547">Nucleotide-binding</keyword>
<reference evidence="4" key="1">
    <citation type="submission" date="2023-12" db="EMBL/GenBank/DDBJ databases">
        <title>Genome assembly of Anisodus tanguticus.</title>
        <authorList>
            <person name="Wang Y.-J."/>
        </authorList>
    </citation>
    <scope>NUCLEOTIDE SEQUENCE</scope>
    <source>
        <strain evidence="4">KB-2021</strain>
        <tissue evidence="4">Leaf</tissue>
    </source>
</reference>
<accession>A0AAE1RP16</accession>
<keyword evidence="3" id="KW-0342">GTP-binding</keyword>
<evidence type="ECO:0000256" key="2">
    <source>
        <dbReference type="ARBA" id="ARBA00022917"/>
    </source>
</evidence>
<keyword evidence="2" id="KW-0648">Protein biosynthesis</keyword>
<dbReference type="Gene3D" id="2.40.30.10">
    <property type="entry name" value="Translation factors"/>
    <property type="match status" value="1"/>
</dbReference>
<dbReference type="GO" id="GO:0005829">
    <property type="term" value="C:cytosol"/>
    <property type="evidence" value="ECO:0007669"/>
    <property type="project" value="TreeGrafter"/>
</dbReference>
<evidence type="ECO:0000256" key="1">
    <source>
        <dbReference type="ARBA" id="ARBA00022741"/>
    </source>
</evidence>
<dbReference type="Proteomes" id="UP001291623">
    <property type="component" value="Unassembled WGS sequence"/>
</dbReference>
<dbReference type="SUPFAM" id="SSF50447">
    <property type="entry name" value="Translation proteins"/>
    <property type="match status" value="1"/>
</dbReference>
<protein>
    <submittedName>
        <fullName evidence="4">Uncharacterized protein</fullName>
    </submittedName>
</protein>
<dbReference type="GO" id="GO:0005850">
    <property type="term" value="C:eukaryotic translation initiation factor 2 complex"/>
    <property type="evidence" value="ECO:0007669"/>
    <property type="project" value="TreeGrafter"/>
</dbReference>
<dbReference type="AlphaFoldDB" id="A0AAE1RP16"/>
<dbReference type="GO" id="GO:0000049">
    <property type="term" value="F:tRNA binding"/>
    <property type="evidence" value="ECO:0007669"/>
    <property type="project" value="TreeGrafter"/>
</dbReference>
<organism evidence="4 5">
    <name type="scientific">Anisodus tanguticus</name>
    <dbReference type="NCBI Taxonomy" id="243964"/>
    <lineage>
        <taxon>Eukaryota</taxon>
        <taxon>Viridiplantae</taxon>
        <taxon>Streptophyta</taxon>
        <taxon>Embryophyta</taxon>
        <taxon>Tracheophyta</taxon>
        <taxon>Spermatophyta</taxon>
        <taxon>Magnoliopsida</taxon>
        <taxon>eudicotyledons</taxon>
        <taxon>Gunneridae</taxon>
        <taxon>Pentapetalae</taxon>
        <taxon>asterids</taxon>
        <taxon>lamiids</taxon>
        <taxon>Solanales</taxon>
        <taxon>Solanaceae</taxon>
        <taxon>Solanoideae</taxon>
        <taxon>Hyoscyameae</taxon>
        <taxon>Anisodus</taxon>
    </lineage>
</organism>
<dbReference type="EMBL" id="JAVYJV010000014">
    <property type="protein sequence ID" value="KAK4354318.1"/>
    <property type="molecule type" value="Genomic_DNA"/>
</dbReference>
<name>A0AAE1RP16_9SOLA</name>
<dbReference type="PANTHER" id="PTHR42854">
    <property type="entry name" value="EUKARYOTIC TRANSLATION INITIATION FACTOR 2 SUBUNIT 3 FAMILY MEMBER"/>
    <property type="match status" value="1"/>
</dbReference>
<dbReference type="InterPro" id="IPR009000">
    <property type="entry name" value="Transl_B-barrel_sf"/>
</dbReference>
<comment type="caution">
    <text evidence="4">The sequence shown here is derived from an EMBL/GenBank/DDBJ whole genome shotgun (WGS) entry which is preliminary data.</text>
</comment>
<evidence type="ECO:0000313" key="5">
    <source>
        <dbReference type="Proteomes" id="UP001291623"/>
    </source>
</evidence>
<dbReference type="PANTHER" id="PTHR42854:SF10">
    <property type="entry name" value="PROTEIN-SYNTHESIZING GTPASE"/>
    <property type="match status" value="1"/>
</dbReference>